<evidence type="ECO:0000313" key="3">
    <source>
        <dbReference type="Proteomes" id="UP000010959"/>
    </source>
</evidence>
<proteinExistence type="predicted"/>
<accession>L7CMP4</accession>
<protein>
    <submittedName>
        <fullName evidence="2">Uncharacterized protein</fullName>
    </submittedName>
</protein>
<name>L7CMP4_RHOBT</name>
<dbReference type="AlphaFoldDB" id="L7CMP4"/>
<evidence type="ECO:0000313" key="2">
    <source>
        <dbReference type="EMBL" id="ELP34341.1"/>
    </source>
</evidence>
<dbReference type="EMBL" id="AMWG01000036">
    <property type="protein sequence ID" value="ELP34341.1"/>
    <property type="molecule type" value="Genomic_DNA"/>
</dbReference>
<dbReference type="PATRIC" id="fig|993516.3.peg.1834"/>
<gene>
    <name evidence="2" type="ORF">RBSWK_01720</name>
</gene>
<dbReference type="Proteomes" id="UP000010959">
    <property type="component" value="Unassembled WGS sequence"/>
</dbReference>
<feature type="region of interest" description="Disordered" evidence="1">
    <location>
        <begin position="1"/>
        <end position="27"/>
    </location>
</feature>
<reference evidence="2 3" key="1">
    <citation type="journal article" date="2013" name="Mar. Genomics">
        <title>Expression of sulfatases in Rhodopirellula baltica and the diversity of sulfatases in the genus Rhodopirellula.</title>
        <authorList>
            <person name="Wegner C.E."/>
            <person name="Richter-Heitmann T."/>
            <person name="Klindworth A."/>
            <person name="Klockow C."/>
            <person name="Richter M."/>
            <person name="Achstetter T."/>
            <person name="Glockner F.O."/>
            <person name="Harder J."/>
        </authorList>
    </citation>
    <scope>NUCLEOTIDE SEQUENCE [LARGE SCALE GENOMIC DNA]</scope>
    <source>
        <strain evidence="2 3">SWK14</strain>
    </source>
</reference>
<evidence type="ECO:0000256" key="1">
    <source>
        <dbReference type="SAM" id="MobiDB-lite"/>
    </source>
</evidence>
<organism evidence="2 3">
    <name type="scientific">Rhodopirellula baltica SWK14</name>
    <dbReference type="NCBI Taxonomy" id="993516"/>
    <lineage>
        <taxon>Bacteria</taxon>
        <taxon>Pseudomonadati</taxon>
        <taxon>Planctomycetota</taxon>
        <taxon>Planctomycetia</taxon>
        <taxon>Pirellulales</taxon>
        <taxon>Pirellulaceae</taxon>
        <taxon>Rhodopirellula</taxon>
    </lineage>
</organism>
<sequence>MNTKGPIANGGPESQSTTANADDAAKSHLMEAGSSDGCLLATSDAGRLVAVVFSLNGVAHVRGMIDIPVKYQPSRGPATRFTFTDAC</sequence>
<comment type="caution">
    <text evidence="2">The sequence shown here is derived from an EMBL/GenBank/DDBJ whole genome shotgun (WGS) entry which is preliminary data.</text>
</comment>